<sequence>MPQKSNRTATQTQIRIEFSAERKSASSRPIFLFMRCEENSDRKARDFSNNKDEQTTLGEAAFQSWALPEFVKSKNGGKQTMTFCAQNEIPALLRSSVVSSRPRDSTPFFTMRSLS</sequence>
<evidence type="ECO:0000313" key="1">
    <source>
        <dbReference type="EMBL" id="GIY17843.1"/>
    </source>
</evidence>
<comment type="caution">
    <text evidence="1">The sequence shown here is derived from an EMBL/GenBank/DDBJ whole genome shotgun (WGS) entry which is preliminary data.</text>
</comment>
<keyword evidence="2" id="KW-1185">Reference proteome</keyword>
<protein>
    <submittedName>
        <fullName evidence="1">Uncharacterized protein</fullName>
    </submittedName>
</protein>
<dbReference type="EMBL" id="BPLQ01005843">
    <property type="protein sequence ID" value="GIY17843.1"/>
    <property type="molecule type" value="Genomic_DNA"/>
</dbReference>
<dbReference type="AlphaFoldDB" id="A0AAV4R688"/>
<proteinExistence type="predicted"/>
<gene>
    <name evidence="1" type="ORF">CDAR_413121</name>
</gene>
<dbReference type="Proteomes" id="UP001054837">
    <property type="component" value="Unassembled WGS sequence"/>
</dbReference>
<organism evidence="1 2">
    <name type="scientific">Caerostris darwini</name>
    <dbReference type="NCBI Taxonomy" id="1538125"/>
    <lineage>
        <taxon>Eukaryota</taxon>
        <taxon>Metazoa</taxon>
        <taxon>Ecdysozoa</taxon>
        <taxon>Arthropoda</taxon>
        <taxon>Chelicerata</taxon>
        <taxon>Arachnida</taxon>
        <taxon>Araneae</taxon>
        <taxon>Araneomorphae</taxon>
        <taxon>Entelegynae</taxon>
        <taxon>Araneoidea</taxon>
        <taxon>Araneidae</taxon>
        <taxon>Caerostris</taxon>
    </lineage>
</organism>
<accession>A0AAV4R688</accession>
<evidence type="ECO:0000313" key="2">
    <source>
        <dbReference type="Proteomes" id="UP001054837"/>
    </source>
</evidence>
<name>A0AAV4R688_9ARAC</name>
<reference evidence="1 2" key="1">
    <citation type="submission" date="2021-06" db="EMBL/GenBank/DDBJ databases">
        <title>Caerostris darwini draft genome.</title>
        <authorList>
            <person name="Kono N."/>
            <person name="Arakawa K."/>
        </authorList>
    </citation>
    <scope>NUCLEOTIDE SEQUENCE [LARGE SCALE GENOMIC DNA]</scope>
</reference>